<dbReference type="Proteomes" id="UP000631114">
    <property type="component" value="Unassembled WGS sequence"/>
</dbReference>
<comment type="function">
    <text evidence="1">E3 ubiquitin-protein ligase. Component of the ribosome quality control complex (RQC), a ribosome-associated complex that mediates ubiquitination and extraction of incompletely synthesized nascent chains for proteasomal degradation.</text>
</comment>
<dbReference type="UniPathway" id="UPA00143"/>
<comment type="catalytic activity">
    <reaction evidence="1">
        <text>S-ubiquitinyl-[E2 ubiquitin-conjugating enzyme]-L-cysteine + [acceptor protein]-L-lysine = [E2 ubiquitin-conjugating enzyme]-L-cysteine + N(6)-ubiquitinyl-[acceptor protein]-L-lysine.</text>
        <dbReference type="EC" id="2.3.2.27"/>
    </reaction>
</comment>
<gene>
    <name evidence="6" type="ORF">IFM89_021223</name>
</gene>
<dbReference type="EMBL" id="JADFTS010000007">
    <property type="protein sequence ID" value="KAF9597736.1"/>
    <property type="molecule type" value="Genomic_DNA"/>
</dbReference>
<dbReference type="OrthoDB" id="6108at2759"/>
<dbReference type="Pfam" id="PF22999">
    <property type="entry name" value="LTN1_E3_ligase_6th"/>
    <property type="match status" value="1"/>
</dbReference>
<comment type="subunit">
    <text evidence="1">Component of the ribosome quality control complex (RQC).</text>
</comment>
<comment type="pathway">
    <text evidence="1">Protein modification; protein ubiquitination.</text>
</comment>
<feature type="compositionally biased region" description="Basic and acidic residues" evidence="2">
    <location>
        <begin position="1"/>
        <end position="20"/>
    </location>
</feature>
<dbReference type="InterPro" id="IPR039795">
    <property type="entry name" value="LTN1/Rkr1"/>
</dbReference>
<dbReference type="GO" id="GO:0043023">
    <property type="term" value="F:ribosomal large subunit binding"/>
    <property type="evidence" value="ECO:0007669"/>
    <property type="project" value="TreeGrafter"/>
</dbReference>
<evidence type="ECO:0000259" key="3">
    <source>
        <dbReference type="Pfam" id="PF22958"/>
    </source>
</evidence>
<feature type="domain" description="E3 ubiquitin-protein ligase listerin HEAT repeat region" evidence="4">
    <location>
        <begin position="1533"/>
        <end position="1784"/>
    </location>
</feature>
<reference evidence="6 7" key="1">
    <citation type="submission" date="2020-10" db="EMBL/GenBank/DDBJ databases">
        <title>The Coptis chinensis genome and diversification of protoberbering-type alkaloids.</title>
        <authorList>
            <person name="Wang B."/>
            <person name="Shu S."/>
            <person name="Song C."/>
            <person name="Liu Y."/>
        </authorList>
    </citation>
    <scope>NUCLEOTIDE SEQUENCE [LARGE SCALE GENOMIC DNA]</scope>
    <source>
        <strain evidence="6">HL-2020</strain>
        <tissue evidence="6">Leaf</tissue>
    </source>
</reference>
<feature type="region of interest" description="Disordered" evidence="2">
    <location>
        <begin position="1"/>
        <end position="32"/>
    </location>
</feature>
<dbReference type="GO" id="GO:0008270">
    <property type="term" value="F:zinc ion binding"/>
    <property type="evidence" value="ECO:0007669"/>
    <property type="project" value="UniProtKB-KW"/>
</dbReference>
<dbReference type="InterPro" id="IPR016024">
    <property type="entry name" value="ARM-type_fold"/>
</dbReference>
<dbReference type="Gene3D" id="1.25.10.10">
    <property type="entry name" value="Leucine-rich Repeat Variant"/>
    <property type="match status" value="1"/>
</dbReference>
<accession>A0A835HD93</accession>
<keyword evidence="1" id="KW-0863">Zinc-finger</keyword>
<keyword evidence="7" id="KW-1185">Reference proteome</keyword>
<dbReference type="GO" id="GO:1990112">
    <property type="term" value="C:RQC complex"/>
    <property type="evidence" value="ECO:0007669"/>
    <property type="project" value="UniProtKB-UniRule"/>
</dbReference>
<proteinExistence type="inferred from homology"/>
<evidence type="ECO:0000256" key="1">
    <source>
        <dbReference type="RuleBase" id="RU367090"/>
    </source>
</evidence>
<dbReference type="Pfam" id="PF23009">
    <property type="entry name" value="UBC_like"/>
    <property type="match status" value="1"/>
</dbReference>
<evidence type="ECO:0000259" key="5">
    <source>
        <dbReference type="Pfam" id="PF23009"/>
    </source>
</evidence>
<protein>
    <recommendedName>
        <fullName evidence="1">E3 ubiquitin-protein ligase listerin</fullName>
        <ecNumber evidence="1">2.3.2.27</ecNumber>
    </recommendedName>
    <alternativeName>
        <fullName evidence="1">RING-type E3 ubiquitin transferase listerin</fullName>
    </alternativeName>
</protein>
<feature type="domain" description="E3 ubiquitin-protein ligase listerin ubiquitin conjugating" evidence="5">
    <location>
        <begin position="1794"/>
        <end position="1867"/>
    </location>
</feature>
<dbReference type="PANTHER" id="PTHR12389">
    <property type="entry name" value="ZINC FINGER PROTEIN 294"/>
    <property type="match status" value="1"/>
</dbReference>
<comment type="caution">
    <text evidence="6">The sequence shown here is derived from an EMBL/GenBank/DDBJ whole genome shotgun (WGS) entry which is preliminary data.</text>
</comment>
<comment type="similarity">
    <text evidence="1">Belongs to the LTN1 family.</text>
</comment>
<dbReference type="GO" id="GO:0072344">
    <property type="term" value="P:rescue of stalled ribosome"/>
    <property type="evidence" value="ECO:0007669"/>
    <property type="project" value="UniProtKB-UniRule"/>
</dbReference>
<dbReference type="GO" id="GO:0016567">
    <property type="term" value="P:protein ubiquitination"/>
    <property type="evidence" value="ECO:0007669"/>
    <property type="project" value="UniProtKB-UniPathway"/>
</dbReference>
<dbReference type="GO" id="GO:0061630">
    <property type="term" value="F:ubiquitin protein ligase activity"/>
    <property type="evidence" value="ECO:0007669"/>
    <property type="project" value="UniProtKB-UniRule"/>
</dbReference>
<dbReference type="InterPro" id="IPR054477">
    <property type="entry name" value="LTN1_E3_ligase_6th"/>
</dbReference>
<evidence type="ECO:0000313" key="6">
    <source>
        <dbReference type="EMBL" id="KAF9597736.1"/>
    </source>
</evidence>
<keyword evidence="1" id="KW-0862">Zinc</keyword>
<dbReference type="GO" id="GO:0005829">
    <property type="term" value="C:cytosol"/>
    <property type="evidence" value="ECO:0007669"/>
    <property type="project" value="UniProtKB-UniRule"/>
</dbReference>
<dbReference type="PANTHER" id="PTHR12389:SF0">
    <property type="entry name" value="E3 UBIQUITIN-PROTEIN LIGASE LISTERIN"/>
    <property type="match status" value="1"/>
</dbReference>
<dbReference type="InterPro" id="IPR011989">
    <property type="entry name" value="ARM-like"/>
</dbReference>
<dbReference type="GO" id="GO:1990116">
    <property type="term" value="P:ribosome-associated ubiquitin-dependent protein catabolic process"/>
    <property type="evidence" value="ECO:0007669"/>
    <property type="project" value="UniProtKB-UniRule"/>
</dbReference>
<dbReference type="InterPro" id="IPR054478">
    <property type="entry name" value="LTN1_UBC"/>
</dbReference>
<dbReference type="SUPFAM" id="SSF48371">
    <property type="entry name" value="ARM repeat"/>
    <property type="match status" value="1"/>
</dbReference>
<dbReference type="Pfam" id="PF22958">
    <property type="entry name" value="Ltn1_1st"/>
    <property type="match status" value="1"/>
</dbReference>
<name>A0A835HD93_9MAGN</name>
<keyword evidence="1" id="KW-0808">Transferase</keyword>
<dbReference type="EC" id="2.3.2.27" evidence="1"/>
<feature type="domain" description="E3 ubiquitin-protein ligase listerin N-terminal" evidence="3">
    <location>
        <begin position="69"/>
        <end position="396"/>
    </location>
</feature>
<evidence type="ECO:0000313" key="7">
    <source>
        <dbReference type="Proteomes" id="UP000631114"/>
    </source>
</evidence>
<evidence type="ECO:0000259" key="4">
    <source>
        <dbReference type="Pfam" id="PF22999"/>
    </source>
</evidence>
<evidence type="ECO:0000256" key="2">
    <source>
        <dbReference type="SAM" id="MobiDB-lite"/>
    </source>
</evidence>
<organism evidence="6 7">
    <name type="scientific">Coptis chinensis</name>
    <dbReference type="NCBI Taxonomy" id="261450"/>
    <lineage>
        <taxon>Eukaryota</taxon>
        <taxon>Viridiplantae</taxon>
        <taxon>Streptophyta</taxon>
        <taxon>Embryophyta</taxon>
        <taxon>Tracheophyta</taxon>
        <taxon>Spermatophyta</taxon>
        <taxon>Magnoliopsida</taxon>
        <taxon>Ranunculales</taxon>
        <taxon>Ranunculaceae</taxon>
        <taxon>Coptidoideae</taxon>
        <taxon>Coptis</taxon>
    </lineage>
</organism>
<keyword evidence="1" id="KW-0479">Metal-binding</keyword>
<sequence>MKSEPKKEREMGRPKGDGARTKNRPSSSSLAASLLPTGAATVGFGGYVGSSRLDTSLPSEDTASFSDVDSEVAQHIKRLGRKDPTTKLKALASLSELFKQKNREDIVQIIPQWAFEYKRLLQDYNREVRRATHDTMTSLVSTVGRGLAPYLKSLMGPWWLSQFDPVTEVSQAARRSLQDAFPAKEKRLDALILCTEEIFIYLEENLKLKPQTMSDKAAPLDELEEMNQRVISTSQLALATLVDILFGMQLQRLGFENESYEPKNASKAREAAISSVEKIFSTHKYFLEFLKSQSPAVRSATYSVLGSFVKHMPHLFNEENMKALSTAILGAFHEKDPTCHHSMWDTVLLFCKKFPESWSVSNIQKTVLNRFWHFLRNGCYGSKQVSYPILISFLDLIPPNSIDGEQFFLSFFQNLWQGREPSNSSSADRLVFFKALKECFLWAVHNASRYTKGMDDIYPFQVGLVDSVLVNLMWHDYLLIVSSKIQGGVSLGKSCSSLEDNLLSFQEKKIEKLNAKYPLNYMQDLAKYIIEILCDISLKESTLLGNFSIVFQENCLKIIQQVDQIERPFEHVDQIVNFLVLLEQQAVQKGETWPLEFVAVPMVKKAFPSIRSLDSPVALKLLSVTISIFGPRKIVAALSVCDKGNASNYLSDGGDNGSKSGSFLPVFKDIFVPWCLNGSNHSTEAHLDLLLALLDTEFFAEQWDSIITYATRQDRQYDTDLESTDFDHISVLAMLMEKVRKIIRKKMSSESDHEWDSQVKHWHHRLLDSTAVSVARFGPPFHISYSRFLRAVLGGSTEDDKIFLVSRESMILIFKELLQKFVPLLSGSSFTWAKDACSLLSCSGLKDTVLKYESNVIMLELAKFALEVLEGSFYCLKEFDEEPELVPCISAAIFILEWDYRMTLQVAVDKNSVIFKDMVGDELHEHNAFCESIHAFRFKASSHFWRSLSIYSLRRLQNILIQTIRSAIVQTGTFDSEKVPSLCCQWVVEILDSFGCDHCDEQILLDNLLDESEFWPLWVNPSLIDGSRSATLKIEAAPTDIQISSHRVFVAFVDKLISNLGIGRVIAGLVSRFTSSSLEAQHQVVLSHSYSRGWLAAEILCTWKWRGGSALGSFLPLLSEFAKNGVSSESLLDSIVNILLDGALVHGASDEIFLNVWSASADEIECIQDPFLRALVSLLLVLVIEYNIWAENKSIVLFNHLVDRLFVGNMVNRNCLRILPYVMNVIIQPLWYKGTIYDKVNEDVQPDSYNENRVQVVISDWLQRALALPPLVSMIPGQDYEEWIQVIISCYPMDAKGGTGALKTAFERDLADSEKTLLVNLFRKQRTDGNLLAAGNQSPFVQLTLSQLMSVSVSYCWKELNEDDWEFVLSLVRRWTESAVVVIEEIAENVDEIVIKSSDILEMVIQKLDEVVTMHDHSLMNIARNSLYTFSLFTGLIEGHFEEEPERLCFLKTEKWINLKDHIRESVLRLFFATGVAEAIANSCCQEASSIVASSRHAHPHFWELVASSVISSPPHVKNLAVESMEIWELSKGAISSLFAILFSSTSISVLQFAAYLTLSTEPISQLSITKVSTAGGLVEDSTAGQEFDQSRRVDSSSEEMVHLREEISYLIEKSPSKVLEMDLVARDRVNLFISWALFLSHLQSIPSTSPTKQMLIQCIQDSANSKVLDCLFQHIPFKLGSTHSLKKKDVVHPTEVSQAATAAKRAITTGSVVFAVESLWPVRTETMAALAGAIYGLMIRALPAYVRDWFTSLRDKSTSAAIESFTKTYCSPPLLADELSQIKKASVADENFSVSVSKSACEVVATYKKEETGMDLVISLPVSYPLRPVDVDCTRSLGISDQKQRKWLMSMIAFVRSQNGALAEAI</sequence>
<keyword evidence="1" id="KW-0833">Ubl conjugation pathway</keyword>
<dbReference type="InterPro" id="IPR054476">
    <property type="entry name" value="Ltn1_N"/>
</dbReference>